<reference evidence="1 2" key="1">
    <citation type="submission" date="2014-02" db="EMBL/GenBank/DDBJ databases">
        <title>Draft genome sequence of Lysinibacillus odysseyi NBRC 100172.</title>
        <authorList>
            <person name="Zhang F."/>
            <person name="Wang G."/>
            <person name="Zhang L."/>
        </authorList>
    </citation>
    <scope>NUCLEOTIDE SEQUENCE [LARGE SCALE GENOMIC DNA]</scope>
    <source>
        <strain evidence="1 2">NBRC 100172</strain>
    </source>
</reference>
<dbReference type="EMBL" id="JPVP01000060">
    <property type="protein sequence ID" value="KGR82108.1"/>
    <property type="molecule type" value="Genomic_DNA"/>
</dbReference>
<dbReference type="eggNOG" id="ENOG5032YNC">
    <property type="taxonomic scope" value="Bacteria"/>
</dbReference>
<keyword evidence="2" id="KW-1185">Reference proteome</keyword>
<gene>
    <name evidence="1" type="ORF">CD32_22715</name>
</gene>
<dbReference type="RefSeq" id="WP_036159299.1">
    <property type="nucleotide sequence ID" value="NZ_BCVX01000001.1"/>
</dbReference>
<organism evidence="1 2">
    <name type="scientific">Lysinibacillus odysseyi 34hs-1 = NBRC 100172</name>
    <dbReference type="NCBI Taxonomy" id="1220589"/>
    <lineage>
        <taxon>Bacteria</taxon>
        <taxon>Bacillati</taxon>
        <taxon>Bacillota</taxon>
        <taxon>Bacilli</taxon>
        <taxon>Bacillales</taxon>
        <taxon>Bacillaceae</taxon>
        <taxon>Lysinibacillus</taxon>
    </lineage>
</organism>
<protein>
    <submittedName>
        <fullName evidence="1">Uncharacterized protein</fullName>
    </submittedName>
</protein>
<dbReference type="AlphaFoldDB" id="A0A0A3IH08"/>
<comment type="caution">
    <text evidence="1">The sequence shown here is derived from an EMBL/GenBank/DDBJ whole genome shotgun (WGS) entry which is preliminary data.</text>
</comment>
<dbReference type="Proteomes" id="UP000030437">
    <property type="component" value="Unassembled WGS sequence"/>
</dbReference>
<proteinExistence type="predicted"/>
<name>A0A0A3IH08_9BACI</name>
<evidence type="ECO:0000313" key="1">
    <source>
        <dbReference type="EMBL" id="KGR82108.1"/>
    </source>
</evidence>
<accession>A0A0A3IH08</accession>
<sequence length="79" mass="9188">MKLYVKRADKIRIKQIIFKRAGWKTKSAAIKMNGGFPLRLVSFMPDTLMEELIAFCEANNISYNKTKDFLLLEKMSSVR</sequence>
<evidence type="ECO:0000313" key="2">
    <source>
        <dbReference type="Proteomes" id="UP000030437"/>
    </source>
</evidence>
<dbReference type="OrthoDB" id="2427324at2"/>